<feature type="region of interest" description="Disordered" evidence="1">
    <location>
        <begin position="174"/>
        <end position="216"/>
    </location>
</feature>
<feature type="compositionally biased region" description="Basic and acidic residues" evidence="1">
    <location>
        <begin position="195"/>
        <end position="205"/>
    </location>
</feature>
<accession>A0A8E2JCM8</accession>
<evidence type="ECO:0000313" key="2">
    <source>
        <dbReference type="EMBL" id="OCK77639.1"/>
    </source>
</evidence>
<protein>
    <submittedName>
        <fullName evidence="2">Uncharacterized protein</fullName>
    </submittedName>
</protein>
<feature type="compositionally biased region" description="Basic residues" evidence="1">
    <location>
        <begin position="207"/>
        <end position="216"/>
    </location>
</feature>
<evidence type="ECO:0000313" key="3">
    <source>
        <dbReference type="Proteomes" id="UP000250266"/>
    </source>
</evidence>
<dbReference type="EMBL" id="KV745112">
    <property type="protein sequence ID" value="OCK77639.1"/>
    <property type="molecule type" value="Genomic_DNA"/>
</dbReference>
<evidence type="ECO:0000256" key="1">
    <source>
        <dbReference type="SAM" id="MobiDB-lite"/>
    </source>
</evidence>
<reference evidence="2 3" key="1">
    <citation type="journal article" date="2016" name="Nat. Commun.">
        <title>Ectomycorrhizal ecology is imprinted in the genome of the dominant symbiotic fungus Cenococcum geophilum.</title>
        <authorList>
            <consortium name="DOE Joint Genome Institute"/>
            <person name="Peter M."/>
            <person name="Kohler A."/>
            <person name="Ohm R.A."/>
            <person name="Kuo A."/>
            <person name="Krutzmann J."/>
            <person name="Morin E."/>
            <person name="Arend M."/>
            <person name="Barry K.W."/>
            <person name="Binder M."/>
            <person name="Choi C."/>
            <person name="Clum A."/>
            <person name="Copeland A."/>
            <person name="Grisel N."/>
            <person name="Haridas S."/>
            <person name="Kipfer T."/>
            <person name="LaButti K."/>
            <person name="Lindquist E."/>
            <person name="Lipzen A."/>
            <person name="Maire R."/>
            <person name="Meier B."/>
            <person name="Mihaltcheva S."/>
            <person name="Molinier V."/>
            <person name="Murat C."/>
            <person name="Poggeler S."/>
            <person name="Quandt C.A."/>
            <person name="Sperisen C."/>
            <person name="Tritt A."/>
            <person name="Tisserant E."/>
            <person name="Crous P.W."/>
            <person name="Henrissat B."/>
            <person name="Nehls U."/>
            <person name="Egli S."/>
            <person name="Spatafora J.W."/>
            <person name="Grigoriev I.V."/>
            <person name="Martin F.M."/>
        </authorList>
    </citation>
    <scope>NUCLEOTIDE SEQUENCE [LARGE SCALE GENOMIC DNA]</scope>
    <source>
        <strain evidence="2 3">CBS 459.81</strain>
    </source>
</reference>
<dbReference type="Proteomes" id="UP000250266">
    <property type="component" value="Unassembled WGS sequence"/>
</dbReference>
<sequence>MDIPYLLRQLLRAPSSSLNLLTSPVRPRSRNLFILLSGTTKGTFSTAPRRLISTNSLPRVAQPSLWASLVPKFLRRSPDSPKKSKSKEWNPATPYIILSLLVGSQAIQAIGLRNSTLTFTRRADAKIGLLKEVIEKVQRGEDVDVERVLGTGDPEKEREWEDVLKEIEEEEALYQSRKRRKAMKEAEAREEEAEEKAKQDAESRPKVQMHGKARFY</sequence>
<name>A0A8E2JCM8_9PEZI</name>
<organism evidence="2 3">
    <name type="scientific">Lepidopterella palustris CBS 459.81</name>
    <dbReference type="NCBI Taxonomy" id="1314670"/>
    <lineage>
        <taxon>Eukaryota</taxon>
        <taxon>Fungi</taxon>
        <taxon>Dikarya</taxon>
        <taxon>Ascomycota</taxon>
        <taxon>Pezizomycotina</taxon>
        <taxon>Dothideomycetes</taxon>
        <taxon>Pleosporomycetidae</taxon>
        <taxon>Mytilinidiales</taxon>
        <taxon>Argynnaceae</taxon>
        <taxon>Lepidopterella</taxon>
    </lineage>
</organism>
<dbReference type="InterPro" id="IPR035213">
    <property type="entry name" value="DUF5321"/>
</dbReference>
<keyword evidence="3" id="KW-1185">Reference proteome</keyword>
<dbReference type="Pfam" id="PF17254">
    <property type="entry name" value="DUF5321"/>
    <property type="match status" value="1"/>
</dbReference>
<dbReference type="AlphaFoldDB" id="A0A8E2JCM8"/>
<gene>
    <name evidence="2" type="ORF">K432DRAFT_384533</name>
</gene>
<dbReference type="OrthoDB" id="2253354at2759"/>
<proteinExistence type="predicted"/>